<comment type="caution">
    <text evidence="2">The sequence shown here is derived from an EMBL/GenBank/DDBJ whole genome shotgun (WGS) entry which is preliminary data.</text>
</comment>
<feature type="domain" description="AMP-dependent synthetase/ligase" evidence="1">
    <location>
        <begin position="71"/>
        <end position="524"/>
    </location>
</feature>
<dbReference type="Gene3D" id="3.30.300.30">
    <property type="match status" value="1"/>
</dbReference>
<accession>A0A0L6VFW0</accession>
<dbReference type="InterPro" id="IPR045851">
    <property type="entry name" value="AMP-bd_C_sf"/>
</dbReference>
<gene>
    <name evidence="2" type="ORF">VP01_1732g1</name>
</gene>
<organism evidence="2 3">
    <name type="scientific">Puccinia sorghi</name>
    <dbReference type="NCBI Taxonomy" id="27349"/>
    <lineage>
        <taxon>Eukaryota</taxon>
        <taxon>Fungi</taxon>
        <taxon>Dikarya</taxon>
        <taxon>Basidiomycota</taxon>
        <taxon>Pucciniomycotina</taxon>
        <taxon>Pucciniomycetes</taxon>
        <taxon>Pucciniales</taxon>
        <taxon>Pucciniaceae</taxon>
        <taxon>Puccinia</taxon>
    </lineage>
</organism>
<dbReference type="Proteomes" id="UP000037035">
    <property type="component" value="Unassembled WGS sequence"/>
</dbReference>
<protein>
    <recommendedName>
        <fullName evidence="1">AMP-dependent synthetase/ligase domain-containing protein</fullName>
    </recommendedName>
</protein>
<dbReference type="GO" id="GO:0031956">
    <property type="term" value="F:medium-chain fatty acid-CoA ligase activity"/>
    <property type="evidence" value="ECO:0007669"/>
    <property type="project" value="TreeGrafter"/>
</dbReference>
<dbReference type="PANTHER" id="PTHR43201:SF30">
    <property type="entry name" value="AMP-DEPENDENT SYNTHETASE_LIGASE DOMAIN-CONTAINING PROTEIN"/>
    <property type="match status" value="1"/>
</dbReference>
<feature type="non-terminal residue" evidence="2">
    <location>
        <position position="723"/>
    </location>
</feature>
<proteinExistence type="predicted"/>
<name>A0A0L6VFW0_9BASI</name>
<dbReference type="GO" id="GO:0006631">
    <property type="term" value="P:fatty acid metabolic process"/>
    <property type="evidence" value="ECO:0007669"/>
    <property type="project" value="TreeGrafter"/>
</dbReference>
<evidence type="ECO:0000259" key="1">
    <source>
        <dbReference type="Pfam" id="PF00501"/>
    </source>
</evidence>
<dbReference type="PROSITE" id="PS00455">
    <property type="entry name" value="AMP_BINDING"/>
    <property type="match status" value="1"/>
</dbReference>
<evidence type="ECO:0000313" key="3">
    <source>
        <dbReference type="Proteomes" id="UP000037035"/>
    </source>
</evidence>
<reference evidence="2 3" key="1">
    <citation type="submission" date="2015-08" db="EMBL/GenBank/DDBJ databases">
        <title>Next Generation Sequencing and Analysis of the Genome of Puccinia sorghi L Schw, the Causal Agent of Maize Common Rust.</title>
        <authorList>
            <person name="Rochi L."/>
            <person name="Burguener G."/>
            <person name="Darino M."/>
            <person name="Turjanski A."/>
            <person name="Kreff E."/>
            <person name="Dieguez M.J."/>
            <person name="Sacco F."/>
        </authorList>
    </citation>
    <scope>NUCLEOTIDE SEQUENCE [LARGE SCALE GENOMIC DNA]</scope>
    <source>
        <strain evidence="2 3">RO10H11247</strain>
    </source>
</reference>
<keyword evidence="3" id="KW-1185">Reference proteome</keyword>
<dbReference type="InterPro" id="IPR000873">
    <property type="entry name" value="AMP-dep_synth/lig_dom"/>
</dbReference>
<dbReference type="PANTHER" id="PTHR43201">
    <property type="entry name" value="ACYL-COA SYNTHETASE"/>
    <property type="match status" value="1"/>
</dbReference>
<dbReference type="Gene3D" id="3.40.50.12780">
    <property type="entry name" value="N-terminal domain of ligase-like"/>
    <property type="match status" value="1"/>
</dbReference>
<dbReference type="SUPFAM" id="SSF56801">
    <property type="entry name" value="Acetyl-CoA synthetase-like"/>
    <property type="match status" value="1"/>
</dbReference>
<dbReference type="EMBL" id="LAVV01006540">
    <property type="protein sequence ID" value="KNZ59427.1"/>
    <property type="molecule type" value="Genomic_DNA"/>
</dbReference>
<dbReference type="AlphaFoldDB" id="A0A0L6VFW0"/>
<dbReference type="InterPro" id="IPR020845">
    <property type="entry name" value="AMP-binding_CS"/>
</dbReference>
<dbReference type="VEuPathDB" id="FungiDB:VP01_1732g1"/>
<dbReference type="OrthoDB" id="10253115at2759"/>
<dbReference type="InterPro" id="IPR042099">
    <property type="entry name" value="ANL_N_sf"/>
</dbReference>
<dbReference type="Pfam" id="PF00501">
    <property type="entry name" value="AMP-binding"/>
    <property type="match status" value="1"/>
</dbReference>
<sequence length="723" mass="79776">MINHHSIWKTNSNFNSKSAVSIMDCPPFSACPFGSLHEAKPSESYLLGPTEPPLLEHTLAFHWTQHILPNYHDRPALVARTEPPSSLHQPGRNGCLRLTYSQLDQSINSLALGLYQLGIRCVVQGDRVGINTPSHSIFPILQWATSKIGAILATINPAYAPSELTSVLKKVDCKVLFSTSSFRAKDMVPVLSSVIQEVPSLTTLVIVENESHQPGKRSKSEILDKFHSPETCSSSKTVIDLEQVMNHSSHATSAAHFFPELDANQVINLQFTSGTTGLPKAVSLTHRNLLNNALHIAHRINLSSKDSLCNVPPFFHCFGMSLTICLTTINQDRSSGTWQASSRAPRSSSQAKRSILRQFFALCLRSAARSCRNGVGTMFLAELNELDRMKDLDLSSLRLTPYPAGVVAGSPVSAELMDQIEHRFGINELSILYGESNPQSIAQNFSTLVSCMTETSPGIFQTRATDERSKRAVQCVKNNDIFCFQTTVGTIYPHTRAKVVNPETREVVERGQHGELLVSGYSAMIADQEGRVWMQTGDIACIDHEGLPNFCPLSLHFALPVQNESETVFFSGSLWVLGYLKIVGRAKEVIIRGGENLYPVVIENCLIKLDGVVSVAVIGVKDEFYGEVSVFHVLFYTWLTVVGAFIKRRPSSDLSKAADEQTCEGQALNEDDIRAFVKCNMSAANIPKYVWFLDTIGHHEFPMTGSGKVKKSELAITPKEYHV</sequence>
<dbReference type="STRING" id="27349.A0A0L6VFW0"/>
<evidence type="ECO:0000313" key="2">
    <source>
        <dbReference type="EMBL" id="KNZ59427.1"/>
    </source>
</evidence>